<reference evidence="2" key="1">
    <citation type="submission" date="2023-02" db="EMBL/GenBank/DDBJ databases">
        <title>The sequence of Aeromonas allosaccharophila K520.</title>
        <authorList>
            <person name="Luo X."/>
        </authorList>
    </citation>
    <scope>NUCLEOTIDE SEQUENCE</scope>
    <source>
        <strain evidence="2">K520</strain>
        <plasmid evidence="2">pK520-MPH</plasmid>
    </source>
</reference>
<feature type="region of interest" description="Disordered" evidence="1">
    <location>
        <begin position="1"/>
        <end position="29"/>
    </location>
</feature>
<name>A0AAX3P429_9GAMM</name>
<evidence type="ECO:0000313" key="3">
    <source>
        <dbReference type="Proteomes" id="UP001213721"/>
    </source>
</evidence>
<accession>A0AAX3P429</accession>
<evidence type="ECO:0000313" key="2">
    <source>
        <dbReference type="EMBL" id="WED79223.1"/>
    </source>
</evidence>
<dbReference type="RefSeq" id="WP_270802293.1">
    <property type="nucleotide sequence ID" value="NZ_CP118990.1"/>
</dbReference>
<gene>
    <name evidence="2" type="ORF">PYU98_25040</name>
</gene>
<dbReference type="EMBL" id="CP118990">
    <property type="protein sequence ID" value="WED79223.1"/>
    <property type="molecule type" value="Genomic_DNA"/>
</dbReference>
<keyword evidence="2" id="KW-0614">Plasmid</keyword>
<protein>
    <submittedName>
        <fullName evidence="2">Uncharacterized protein</fullName>
    </submittedName>
</protein>
<organism evidence="2 3">
    <name type="scientific">Aeromonas allosaccharophila</name>
    <dbReference type="NCBI Taxonomy" id="656"/>
    <lineage>
        <taxon>Bacteria</taxon>
        <taxon>Pseudomonadati</taxon>
        <taxon>Pseudomonadota</taxon>
        <taxon>Gammaproteobacteria</taxon>
        <taxon>Aeromonadales</taxon>
        <taxon>Aeromonadaceae</taxon>
        <taxon>Aeromonas</taxon>
    </lineage>
</organism>
<geneLocation type="plasmid" evidence="2 3">
    <name>pK520-MPH</name>
</geneLocation>
<proteinExistence type="predicted"/>
<dbReference type="Proteomes" id="UP001213721">
    <property type="component" value="Plasmid pK520-MPH"/>
</dbReference>
<sequence length="51" mass="5575">MLRHAASRLLDLESTELTEGADGRPDPVKLKEAQAVAKRLEAMADRLESKG</sequence>
<evidence type="ECO:0000256" key="1">
    <source>
        <dbReference type="SAM" id="MobiDB-lite"/>
    </source>
</evidence>
<dbReference type="AlphaFoldDB" id="A0AAX3P429"/>